<dbReference type="Proteomes" id="UP000030645">
    <property type="component" value="Unassembled WGS sequence"/>
</dbReference>
<dbReference type="GO" id="GO:0006887">
    <property type="term" value="P:exocytosis"/>
    <property type="evidence" value="ECO:0007669"/>
    <property type="project" value="UniProtKB-KW"/>
</dbReference>
<dbReference type="InterPro" id="IPR046364">
    <property type="entry name" value="Exo70_C"/>
</dbReference>
<dbReference type="PANTHER" id="PTHR12542:SF26">
    <property type="entry name" value="EXOCYST SUBUNIT EXO70 FAMILY PROTEIN"/>
    <property type="match status" value="1"/>
</dbReference>
<feature type="compositionally biased region" description="Low complexity" evidence="4">
    <location>
        <begin position="151"/>
        <end position="162"/>
    </location>
</feature>
<evidence type="ECO:0000313" key="7">
    <source>
        <dbReference type="Proteomes" id="UP000030645"/>
    </source>
</evidence>
<evidence type="ECO:0000256" key="3">
    <source>
        <dbReference type="RuleBase" id="RU365026"/>
    </source>
</evidence>
<comment type="function">
    <text evidence="3">Component of the exocyst complex.</text>
</comment>
<protein>
    <recommendedName>
        <fullName evidence="3">Exocyst subunit Exo70 family protein</fullName>
    </recommendedName>
</protein>
<keyword evidence="7" id="KW-1185">Reference proteome</keyword>
<dbReference type="STRING" id="981085.W9RAM2"/>
<dbReference type="InterPro" id="IPR016159">
    <property type="entry name" value="Cullin_repeat-like_dom_sf"/>
</dbReference>
<dbReference type="KEGG" id="mnt:21408141"/>
<dbReference type="Gene3D" id="1.20.1280.170">
    <property type="entry name" value="Exocyst complex component Exo70"/>
    <property type="match status" value="1"/>
</dbReference>
<keyword evidence="3" id="KW-0653">Protein transport</keyword>
<dbReference type="GO" id="GO:0000145">
    <property type="term" value="C:exocyst"/>
    <property type="evidence" value="ECO:0007669"/>
    <property type="project" value="InterPro"/>
</dbReference>
<comment type="similarity">
    <text evidence="1 3">Belongs to the EXO70 family.</text>
</comment>
<dbReference type="eggNOG" id="KOG2344">
    <property type="taxonomic scope" value="Eukaryota"/>
</dbReference>
<dbReference type="InterPro" id="IPR004140">
    <property type="entry name" value="Exo70"/>
</dbReference>
<dbReference type="GO" id="GO:0015031">
    <property type="term" value="P:protein transport"/>
    <property type="evidence" value="ECO:0007669"/>
    <property type="project" value="UniProtKB-KW"/>
</dbReference>
<feature type="compositionally biased region" description="Low complexity" evidence="4">
    <location>
        <begin position="628"/>
        <end position="641"/>
    </location>
</feature>
<feature type="region of interest" description="Disordered" evidence="4">
    <location>
        <begin position="628"/>
        <end position="648"/>
    </location>
</feature>
<dbReference type="Pfam" id="PF20669">
    <property type="entry name" value="Exo70_N"/>
    <property type="match status" value="1"/>
</dbReference>
<evidence type="ECO:0000256" key="2">
    <source>
        <dbReference type="ARBA" id="ARBA00022448"/>
    </source>
</evidence>
<evidence type="ECO:0000256" key="4">
    <source>
        <dbReference type="SAM" id="MobiDB-lite"/>
    </source>
</evidence>
<dbReference type="PANTHER" id="PTHR12542">
    <property type="entry name" value="EXOCYST COMPLEX PROTEIN EXO70"/>
    <property type="match status" value="1"/>
</dbReference>
<sequence>MLLETPKSDNSFKPKGIISSLFHNASPQNAFSPSHSLPTYYSPSSPKQHTFSVAMMEENIDNAEKTITKWDLTSSSYTKLTFLFQDSRKDATEFIKSVKELRRAMHYLVAENSASSKLVLAQKLMQTAMKRLEKEFYQILSKNRDHLNPESISSRSSVGSSSFGEEDDAQSNDELEILSESVTEVKKVSEIAMSDLKSIADCMIVCGYGKECVKIYKVIRKSIIDEGLYGLRIERFKSSQVQKLNWEALVGTIKNWINAIKIAVKTLFNGEKILCDHVFSASVTIKDSCFYEITKAGAIDLFKFPELIARSHKKSPERIFQLMELYEAFSELLPDIESIFSSESTSAIRSQALSSSLKLRDSIPSILQEFESKIQKNSSKTLIFGGGIHPVTQSVVDYISSLADHSGVLSGILAHYPPPGNSPLNESFFESLTTSSDSPAPDAASVHLAWLILVLLCKLDCKAELYKDVSLSYLFLANNLNFIVEKVRTTNLRFLLGDEWISKHTKKVHQYTLSYETMAWTKALSSLPDNNASSPLSTEMVKESLRKFNAAFEEAYKKQASWIVQDGKLRDELKVSIANKLVPKYRQFYDANLDVLCSEEKNSLQLLVRFSPDDLGNYLSDLFHGASNSGSSKSSSSSSLSPHRCLSR</sequence>
<keyword evidence="2 3" id="KW-0813">Transport</keyword>
<dbReference type="FunFam" id="1.20.1280.170:FF:000003">
    <property type="entry name" value="Exocyst subunit Exo70 family protein"/>
    <property type="match status" value="1"/>
</dbReference>
<dbReference type="EMBL" id="KE344510">
    <property type="protein sequence ID" value="EXB65359.1"/>
    <property type="molecule type" value="Genomic_DNA"/>
</dbReference>
<gene>
    <name evidence="6" type="ORF">L484_025440</name>
</gene>
<reference evidence="7" key="1">
    <citation type="submission" date="2013-01" db="EMBL/GenBank/DDBJ databases">
        <title>Draft Genome Sequence of a Mulberry Tree, Morus notabilis C.K. Schneid.</title>
        <authorList>
            <person name="He N."/>
            <person name="Zhao S."/>
        </authorList>
    </citation>
    <scope>NUCLEOTIDE SEQUENCE</scope>
</reference>
<evidence type="ECO:0000313" key="6">
    <source>
        <dbReference type="EMBL" id="EXB65359.1"/>
    </source>
</evidence>
<feature type="domain" description="Exocyst complex subunit Exo70 C-terminal" evidence="5">
    <location>
        <begin position="254"/>
        <end position="621"/>
    </location>
</feature>
<dbReference type="GO" id="GO:0005546">
    <property type="term" value="F:phosphatidylinositol-4,5-bisphosphate binding"/>
    <property type="evidence" value="ECO:0007669"/>
    <property type="project" value="InterPro"/>
</dbReference>
<dbReference type="SUPFAM" id="SSF74788">
    <property type="entry name" value="Cullin repeat-like"/>
    <property type="match status" value="1"/>
</dbReference>
<dbReference type="OrthoDB" id="1922221at2759"/>
<name>W9RAM2_9ROSA</name>
<proteinExistence type="inferred from homology"/>
<evidence type="ECO:0000259" key="5">
    <source>
        <dbReference type="Pfam" id="PF03081"/>
    </source>
</evidence>
<accession>W9RAM2</accession>
<keyword evidence="3" id="KW-0268">Exocytosis</keyword>
<evidence type="ECO:0000256" key="1">
    <source>
        <dbReference type="ARBA" id="ARBA00006756"/>
    </source>
</evidence>
<dbReference type="Pfam" id="PF03081">
    <property type="entry name" value="Exo70_C"/>
    <property type="match status" value="1"/>
</dbReference>
<feature type="region of interest" description="Disordered" evidence="4">
    <location>
        <begin position="148"/>
        <end position="171"/>
    </location>
</feature>
<dbReference type="AlphaFoldDB" id="W9RAM2"/>
<organism evidence="6 7">
    <name type="scientific">Morus notabilis</name>
    <dbReference type="NCBI Taxonomy" id="981085"/>
    <lineage>
        <taxon>Eukaryota</taxon>
        <taxon>Viridiplantae</taxon>
        <taxon>Streptophyta</taxon>
        <taxon>Embryophyta</taxon>
        <taxon>Tracheophyta</taxon>
        <taxon>Spermatophyta</taxon>
        <taxon>Magnoliopsida</taxon>
        <taxon>eudicotyledons</taxon>
        <taxon>Gunneridae</taxon>
        <taxon>Pentapetalae</taxon>
        <taxon>rosids</taxon>
        <taxon>fabids</taxon>
        <taxon>Rosales</taxon>
        <taxon>Moraceae</taxon>
        <taxon>Moreae</taxon>
        <taxon>Morus</taxon>
    </lineage>
</organism>